<organism evidence="9 10">
    <name type="scientific">Atribacter laminatus</name>
    <dbReference type="NCBI Taxonomy" id="2847778"/>
    <lineage>
        <taxon>Bacteria</taxon>
        <taxon>Pseudomonadati</taxon>
        <taxon>Atribacterota</taxon>
        <taxon>Atribacteria</taxon>
        <taxon>Atribacterales</taxon>
        <taxon>Atribacteraceae</taxon>
        <taxon>Atribacter</taxon>
    </lineage>
</organism>
<dbReference type="SUPFAM" id="SSF51569">
    <property type="entry name" value="Aldolase"/>
    <property type="match status" value="1"/>
</dbReference>
<gene>
    <name evidence="9" type="ORF">RT761_00697</name>
</gene>
<dbReference type="InterPro" id="IPR035685">
    <property type="entry name" value="DRE_TIM_HOA"/>
</dbReference>
<evidence type="ECO:0000256" key="2">
    <source>
        <dbReference type="ARBA" id="ARBA00022723"/>
    </source>
</evidence>
<dbReference type="Pfam" id="PF00682">
    <property type="entry name" value="HMGL-like"/>
    <property type="match status" value="1"/>
</dbReference>
<evidence type="ECO:0000256" key="3">
    <source>
        <dbReference type="ARBA" id="ARBA00022797"/>
    </source>
</evidence>
<dbReference type="EC" id="4.1.3.39" evidence="6 7"/>
<dbReference type="EMBL" id="CP065383">
    <property type="protein sequence ID" value="QPM67494.1"/>
    <property type="molecule type" value="Genomic_DNA"/>
</dbReference>
<keyword evidence="3 6" id="KW-0058">Aromatic hydrocarbons catabolism</keyword>
<keyword evidence="10" id="KW-1185">Reference proteome</keyword>
<feature type="domain" description="Pyruvate carboxyltransferase" evidence="8">
    <location>
        <begin position="9"/>
        <end position="259"/>
    </location>
</feature>
<dbReference type="AlphaFoldDB" id="A0A7T1AKB9"/>
<dbReference type="NCBIfam" id="TIGR03217">
    <property type="entry name" value="4OH_2_O_val_ald"/>
    <property type="match status" value="1"/>
</dbReference>
<dbReference type="InterPro" id="IPR050073">
    <property type="entry name" value="2-IPM_HCS-like"/>
</dbReference>
<feature type="binding site" evidence="6">
    <location>
        <position position="198"/>
    </location>
    <ligand>
        <name>Mn(2+)</name>
        <dbReference type="ChEBI" id="CHEBI:29035"/>
    </ligand>
</feature>
<evidence type="ECO:0000313" key="9">
    <source>
        <dbReference type="EMBL" id="QPM67494.1"/>
    </source>
</evidence>
<accession>A0A7T1AKB9</accession>
<protein>
    <recommendedName>
        <fullName evidence="6 7">4-hydroxy-2-oxovalerate aldolase</fullName>
        <shortName evidence="6">HOA</shortName>
        <ecNumber evidence="6 7">4.1.3.39</ecNumber>
    </recommendedName>
    <alternativeName>
        <fullName evidence="6">4-hydroxy-2-keto-pentanoic acid aldolase</fullName>
    </alternativeName>
    <alternativeName>
        <fullName evidence="6">4-hydroxy-2-oxopentanoate aldolase</fullName>
    </alternativeName>
</protein>
<feature type="binding site" evidence="6">
    <location>
        <position position="198"/>
    </location>
    <ligand>
        <name>substrate</name>
    </ligand>
</feature>
<dbReference type="InterPro" id="IPR012425">
    <property type="entry name" value="DmpG_comm"/>
</dbReference>
<feature type="binding site" evidence="6">
    <location>
        <position position="200"/>
    </location>
    <ligand>
        <name>Mn(2+)</name>
        <dbReference type="ChEBI" id="CHEBI:29035"/>
    </ligand>
</feature>
<dbReference type="Proteomes" id="UP000594463">
    <property type="component" value="Chromosome"/>
</dbReference>
<feature type="active site" description="Proton acceptor" evidence="6">
    <location>
        <position position="21"/>
    </location>
</feature>
<dbReference type="Gene3D" id="3.20.20.70">
    <property type="entry name" value="Aldolase class I"/>
    <property type="match status" value="1"/>
</dbReference>
<feature type="binding site" evidence="6">
    <location>
        <begin position="17"/>
        <end position="18"/>
    </location>
    <ligand>
        <name>substrate</name>
    </ligand>
</feature>
<dbReference type="Pfam" id="PF07836">
    <property type="entry name" value="DmpG_comm"/>
    <property type="match status" value="1"/>
</dbReference>
<comment type="catalytic activity">
    <reaction evidence="6">
        <text>(S)-4-hydroxy-2-oxopentanoate = acetaldehyde + pyruvate</text>
        <dbReference type="Rhea" id="RHEA:22624"/>
        <dbReference type="ChEBI" id="CHEBI:15343"/>
        <dbReference type="ChEBI" id="CHEBI:15361"/>
        <dbReference type="ChEBI" id="CHEBI:73143"/>
        <dbReference type="EC" id="4.1.3.39"/>
    </reaction>
</comment>
<dbReference type="PANTHER" id="PTHR10277:SF9">
    <property type="entry name" value="2-ISOPROPYLMALATE SYNTHASE 1, CHLOROPLASTIC-RELATED"/>
    <property type="match status" value="1"/>
</dbReference>
<feature type="binding site" evidence="6">
    <location>
        <position position="18"/>
    </location>
    <ligand>
        <name>Mn(2+)</name>
        <dbReference type="ChEBI" id="CHEBI:29035"/>
    </ligand>
</feature>
<dbReference type="InterPro" id="IPR017629">
    <property type="entry name" value="4OH_2_O-val_aldolase"/>
</dbReference>
<feature type="binding site" evidence="6">
    <location>
        <position position="171"/>
    </location>
    <ligand>
        <name>substrate</name>
    </ligand>
</feature>
<evidence type="ECO:0000256" key="1">
    <source>
        <dbReference type="ARBA" id="ARBA00008944"/>
    </source>
</evidence>
<dbReference type="PANTHER" id="PTHR10277">
    <property type="entry name" value="HOMOCITRATE SYNTHASE-RELATED"/>
    <property type="match status" value="1"/>
</dbReference>
<evidence type="ECO:0000256" key="4">
    <source>
        <dbReference type="ARBA" id="ARBA00023211"/>
    </source>
</evidence>
<comment type="similarity">
    <text evidence="1 6">Belongs to the 4-hydroxy-2-oxovalerate aldolase family.</text>
</comment>
<dbReference type="CDD" id="cd07943">
    <property type="entry name" value="DRE_TIM_HOA"/>
    <property type="match status" value="1"/>
</dbReference>
<dbReference type="GO" id="GO:0008701">
    <property type="term" value="F:4-hydroxy-2-oxovalerate aldolase activity"/>
    <property type="evidence" value="ECO:0007669"/>
    <property type="project" value="UniProtKB-UniRule"/>
</dbReference>
<name>A0A7T1AKB9_ATRLM</name>
<dbReference type="PROSITE" id="PS50991">
    <property type="entry name" value="PYR_CT"/>
    <property type="match status" value="1"/>
</dbReference>
<evidence type="ECO:0000259" key="8">
    <source>
        <dbReference type="PROSITE" id="PS50991"/>
    </source>
</evidence>
<dbReference type="Gene3D" id="1.10.8.60">
    <property type="match status" value="1"/>
</dbReference>
<feature type="site" description="Transition state stabilizer" evidence="6">
    <location>
        <position position="17"/>
    </location>
</feature>
<keyword evidence="2 6" id="KW-0479">Metal-binding</keyword>
<dbReference type="NCBIfam" id="NF006049">
    <property type="entry name" value="PRK08195.1"/>
    <property type="match status" value="1"/>
</dbReference>
<reference evidence="9 10" key="1">
    <citation type="journal article" date="2021" name="Nat. Commun.">
        <title>Isolation of a member of the candidate phylum Atribacteria reveals a unique cell membrane structure.</title>
        <authorList>
            <person name="Taiki K."/>
            <person name="Nobu M.K."/>
            <person name="Kusada H."/>
            <person name="Meng X.-Y."/>
            <person name="Hosoki N."/>
            <person name="Uematsu K."/>
            <person name="Yoshioka H."/>
            <person name="Kamagata Y."/>
            <person name="Tamaki H."/>
        </authorList>
    </citation>
    <scope>NUCLEOTIDE SEQUENCE [LARGE SCALE GENOMIC DNA]</scope>
    <source>
        <strain evidence="9 10">RT761</strain>
    </source>
</reference>
<sequence>MKAENMGTIKIVDTTLRDGSHAMSHQFNEEMISKIVKGLDEANVYAIEVSHGDGMGGSSLQYGFSLLSDSEMLEVAKPNIEQSRLAILLLPGIGTRDDLKIAAEHGVRMARIATHCTEADISEQHIGLAKNLGMEVACFLMMAHMVSPEKLLEQALLMQSYGADVVYIVDSAGALLPSGVKERVKKLCEGLKIQVGFHGHNNLGLAIANSLVAVDSGASYIDGTLRGLGAGSGNAQIEVLVAVFEKSGYSSGVNFYSIMDTAEKVLEPFMKRPQVIKNDSLMLGYAGVYSSFLLHTLRAAQKYQLDPRDIIVEIGKQKIVGGQEDIIINVAYDLYKKMNKK</sequence>
<evidence type="ECO:0000256" key="6">
    <source>
        <dbReference type="HAMAP-Rule" id="MF_01656"/>
    </source>
</evidence>
<proteinExistence type="inferred from homology"/>
<dbReference type="SUPFAM" id="SSF89000">
    <property type="entry name" value="post-HMGL domain-like"/>
    <property type="match status" value="1"/>
</dbReference>
<keyword evidence="5 6" id="KW-0456">Lyase</keyword>
<dbReference type="InterPro" id="IPR000891">
    <property type="entry name" value="PYR_CT"/>
</dbReference>
<evidence type="ECO:0000313" key="10">
    <source>
        <dbReference type="Proteomes" id="UP000594463"/>
    </source>
</evidence>
<dbReference type="GO" id="GO:0009098">
    <property type="term" value="P:L-leucine biosynthetic process"/>
    <property type="evidence" value="ECO:0007669"/>
    <property type="project" value="TreeGrafter"/>
</dbReference>
<dbReference type="GO" id="GO:0003852">
    <property type="term" value="F:2-isopropylmalate synthase activity"/>
    <property type="evidence" value="ECO:0007669"/>
    <property type="project" value="TreeGrafter"/>
</dbReference>
<dbReference type="RefSeq" id="WP_218112695.1">
    <property type="nucleotide sequence ID" value="NZ_CP065383.1"/>
</dbReference>
<keyword evidence="4 6" id="KW-0464">Manganese</keyword>
<dbReference type="KEGG" id="alam:RT761_00697"/>
<evidence type="ECO:0000256" key="5">
    <source>
        <dbReference type="ARBA" id="ARBA00023239"/>
    </source>
</evidence>
<dbReference type="HAMAP" id="MF_01656">
    <property type="entry name" value="HOA"/>
    <property type="match status" value="1"/>
</dbReference>
<dbReference type="GO" id="GO:0030145">
    <property type="term" value="F:manganese ion binding"/>
    <property type="evidence" value="ECO:0007669"/>
    <property type="project" value="UniProtKB-UniRule"/>
</dbReference>
<evidence type="ECO:0000256" key="7">
    <source>
        <dbReference type="NCBIfam" id="TIGR03217"/>
    </source>
</evidence>
<dbReference type="InterPro" id="IPR013785">
    <property type="entry name" value="Aldolase_TIM"/>
</dbReference>
<feature type="binding site" evidence="6">
    <location>
        <position position="289"/>
    </location>
    <ligand>
        <name>substrate</name>
    </ligand>
</feature>